<gene>
    <name evidence="1" type="ORF">O181_080407</name>
</gene>
<comment type="caution">
    <text evidence="1">The sequence shown here is derived from an EMBL/GenBank/DDBJ whole genome shotgun (WGS) entry which is preliminary data.</text>
</comment>
<evidence type="ECO:0000313" key="2">
    <source>
        <dbReference type="Proteomes" id="UP000765509"/>
    </source>
</evidence>
<dbReference type="AlphaFoldDB" id="A0A9Q3FNU9"/>
<protein>
    <submittedName>
        <fullName evidence="1">Uncharacterized protein</fullName>
    </submittedName>
</protein>
<organism evidence="1 2">
    <name type="scientific">Austropuccinia psidii MF-1</name>
    <dbReference type="NCBI Taxonomy" id="1389203"/>
    <lineage>
        <taxon>Eukaryota</taxon>
        <taxon>Fungi</taxon>
        <taxon>Dikarya</taxon>
        <taxon>Basidiomycota</taxon>
        <taxon>Pucciniomycotina</taxon>
        <taxon>Pucciniomycetes</taxon>
        <taxon>Pucciniales</taxon>
        <taxon>Sphaerophragmiaceae</taxon>
        <taxon>Austropuccinia</taxon>
    </lineage>
</organism>
<name>A0A9Q3FNU9_9BASI</name>
<dbReference type="OrthoDB" id="3158924at2759"/>
<reference evidence="1" key="1">
    <citation type="submission" date="2021-03" db="EMBL/GenBank/DDBJ databases">
        <title>Draft genome sequence of rust myrtle Austropuccinia psidii MF-1, a brazilian biotype.</title>
        <authorList>
            <person name="Quecine M.C."/>
            <person name="Pachon D.M.R."/>
            <person name="Bonatelli M.L."/>
            <person name="Correr F.H."/>
            <person name="Franceschini L.M."/>
            <person name="Leite T.F."/>
            <person name="Margarido G.R.A."/>
            <person name="Almeida C.A."/>
            <person name="Ferrarezi J.A."/>
            <person name="Labate C.A."/>
        </authorList>
    </citation>
    <scope>NUCLEOTIDE SEQUENCE</scope>
    <source>
        <strain evidence="1">MF-1</strain>
    </source>
</reference>
<dbReference type="EMBL" id="AVOT02045346">
    <property type="protein sequence ID" value="MBW0540692.1"/>
    <property type="molecule type" value="Genomic_DNA"/>
</dbReference>
<keyword evidence="2" id="KW-1185">Reference proteome</keyword>
<sequence length="98" mass="11215">MIQIMKDIIGRCCAYGMEYKDHEGHTHGWVTLLPAIKLDYNTIQRSTTGKSPSLIEKGCDQELHVDNLKKDLLTIHSTAKDFHDIWKRECDTVARCIA</sequence>
<dbReference type="Proteomes" id="UP000765509">
    <property type="component" value="Unassembled WGS sequence"/>
</dbReference>
<evidence type="ECO:0000313" key="1">
    <source>
        <dbReference type="EMBL" id="MBW0540692.1"/>
    </source>
</evidence>
<proteinExistence type="predicted"/>
<accession>A0A9Q3FNU9</accession>